<feature type="compositionally biased region" description="Low complexity" evidence="1">
    <location>
        <begin position="1"/>
        <end position="17"/>
    </location>
</feature>
<proteinExistence type="predicted"/>
<feature type="compositionally biased region" description="Low complexity" evidence="1">
    <location>
        <begin position="298"/>
        <end position="317"/>
    </location>
</feature>
<dbReference type="EMBL" id="KV425896">
    <property type="protein sequence ID" value="KZW01141.1"/>
    <property type="molecule type" value="Genomic_DNA"/>
</dbReference>
<evidence type="ECO:0000313" key="3">
    <source>
        <dbReference type="Proteomes" id="UP000077266"/>
    </source>
</evidence>
<feature type="compositionally biased region" description="Polar residues" evidence="1">
    <location>
        <begin position="352"/>
        <end position="368"/>
    </location>
</feature>
<feature type="compositionally biased region" description="Low complexity" evidence="1">
    <location>
        <begin position="229"/>
        <end position="247"/>
    </location>
</feature>
<sequence length="368" mass="38660">MALSLLKRFSLRRSGSTRSERRRDDNARPGLPAHFKSSPNQSSTLKPQYATHTGGGSGFNSASSTSTAVSSAGHDKDGFAMGHKAHRPSLDYGLPPGAAPPVAVTIVHPSASDVDLDLPADLAEYAASASLLSLSLAEHGDEDLSSSSLGHASASRVSLAQQPPPPPAQHPEAQKTAPRGNSSFVFVRGAKLVNAPEPGTDLFAGGAAKVGKRRSQLFDEERRLSVYDPPSTSTSTSTLPTAPPTSSGGLLGRLRSATVGDEDKEKKPANGLVKRAESTTTKRLSKRLSKAPPPTPASSNGHQPVQQQQQHSRSQESAPVEAKSAPSTLRKQSILRKEASAPERDSIPLPTSPSTGGERTSCSYSYRR</sequence>
<feature type="region of interest" description="Disordered" evidence="1">
    <location>
        <begin position="1"/>
        <end position="84"/>
    </location>
</feature>
<dbReference type="InParanoid" id="A0A165NS26"/>
<name>A0A165NS26_EXIGL</name>
<feature type="compositionally biased region" description="Low complexity" evidence="1">
    <location>
        <begin position="145"/>
        <end position="161"/>
    </location>
</feature>
<protein>
    <submittedName>
        <fullName evidence="2">Uncharacterized protein</fullName>
    </submittedName>
</protein>
<feature type="compositionally biased region" description="Low complexity" evidence="1">
    <location>
        <begin position="61"/>
        <end position="72"/>
    </location>
</feature>
<reference evidence="2 3" key="1">
    <citation type="journal article" date="2016" name="Mol. Biol. Evol.">
        <title>Comparative Genomics of Early-Diverging Mushroom-Forming Fungi Provides Insights into the Origins of Lignocellulose Decay Capabilities.</title>
        <authorList>
            <person name="Nagy L.G."/>
            <person name="Riley R."/>
            <person name="Tritt A."/>
            <person name="Adam C."/>
            <person name="Daum C."/>
            <person name="Floudas D."/>
            <person name="Sun H."/>
            <person name="Yadav J.S."/>
            <person name="Pangilinan J."/>
            <person name="Larsson K.H."/>
            <person name="Matsuura K."/>
            <person name="Barry K."/>
            <person name="Labutti K."/>
            <person name="Kuo R."/>
            <person name="Ohm R.A."/>
            <person name="Bhattacharya S.S."/>
            <person name="Shirouzu T."/>
            <person name="Yoshinaga Y."/>
            <person name="Martin F.M."/>
            <person name="Grigoriev I.V."/>
            <person name="Hibbett D.S."/>
        </authorList>
    </citation>
    <scope>NUCLEOTIDE SEQUENCE [LARGE SCALE GENOMIC DNA]</scope>
    <source>
        <strain evidence="2 3">HHB12029</strain>
    </source>
</reference>
<dbReference type="AlphaFoldDB" id="A0A165NS26"/>
<accession>A0A165NS26</accession>
<gene>
    <name evidence="2" type="ORF">EXIGLDRAFT_100837</name>
</gene>
<evidence type="ECO:0000313" key="2">
    <source>
        <dbReference type="EMBL" id="KZW01141.1"/>
    </source>
</evidence>
<dbReference type="Proteomes" id="UP000077266">
    <property type="component" value="Unassembled WGS sequence"/>
</dbReference>
<organism evidence="2 3">
    <name type="scientific">Exidia glandulosa HHB12029</name>
    <dbReference type="NCBI Taxonomy" id="1314781"/>
    <lineage>
        <taxon>Eukaryota</taxon>
        <taxon>Fungi</taxon>
        <taxon>Dikarya</taxon>
        <taxon>Basidiomycota</taxon>
        <taxon>Agaricomycotina</taxon>
        <taxon>Agaricomycetes</taxon>
        <taxon>Auriculariales</taxon>
        <taxon>Exidiaceae</taxon>
        <taxon>Exidia</taxon>
    </lineage>
</organism>
<keyword evidence="3" id="KW-1185">Reference proteome</keyword>
<feature type="compositionally biased region" description="Basic and acidic residues" evidence="1">
    <location>
        <begin position="216"/>
        <end position="225"/>
    </location>
</feature>
<feature type="compositionally biased region" description="Basic and acidic residues" evidence="1">
    <location>
        <begin position="18"/>
        <end position="27"/>
    </location>
</feature>
<feature type="compositionally biased region" description="Basic and acidic residues" evidence="1">
    <location>
        <begin position="335"/>
        <end position="346"/>
    </location>
</feature>
<evidence type="ECO:0000256" key="1">
    <source>
        <dbReference type="SAM" id="MobiDB-lite"/>
    </source>
</evidence>
<feature type="compositionally biased region" description="Polar residues" evidence="1">
    <location>
        <begin position="37"/>
        <end position="46"/>
    </location>
</feature>
<feature type="region of interest" description="Disordered" evidence="1">
    <location>
        <begin position="141"/>
        <end position="178"/>
    </location>
</feature>
<feature type="region of interest" description="Disordered" evidence="1">
    <location>
        <begin position="196"/>
        <end position="368"/>
    </location>
</feature>